<dbReference type="Proteomes" id="UP000479335">
    <property type="component" value="Unassembled WGS sequence"/>
</dbReference>
<name>A0A6L8K4K9_9BURK</name>
<dbReference type="PRINTS" id="PR00419">
    <property type="entry name" value="ADXRDTASE"/>
</dbReference>
<dbReference type="EMBL" id="WWCN01000001">
    <property type="protein sequence ID" value="MYM21088.1"/>
    <property type="molecule type" value="Genomic_DNA"/>
</dbReference>
<dbReference type="PANTHER" id="PTHR42923">
    <property type="entry name" value="PROTOPORPHYRINOGEN OXIDASE"/>
    <property type="match status" value="1"/>
</dbReference>
<dbReference type="RefSeq" id="WP_161004652.1">
    <property type="nucleotide sequence ID" value="NZ_WWCN01000001.1"/>
</dbReference>
<sequence length="459" mass="51526">MTPTSQKQRIAIIGGGVSGLSAAYYLEDAADVEVTLYERDDRLGGHAVTLDAKTPDGKPYAVDPVVYLFLPERYPYFTEWLSQLGVATRPLEFDSYLWDGHFGHGTHLTANFKKILRTQCKSVRYFRNLYYMLQIVRTIKKLDREGKLHARMTMGEFIAQVPSIDARFVDEVFYPLLHLAFHASQDEMPNLPVSSFLPTWASAADGTSTFYVVDGGVRNYVETVRKSLVATKVKTGADVVALSHTSEGWQVTDAKGQCESYDQVILAIWPNQVAEILKRGLEQNTAIRPHLEATVDTLAKVELAHCRAVLHNDAGLMPPDRNAWPTYAYKNIPYLKTGLSTIWSGQLDQAEVFTSFDWSMDMADLTDARTATQPRGPIHGVHLHSRTPPRQALYDARAYVQAKQGEHGLWFTGSYLRETCFHEDGLAASLEVLKRLRPDHATLGRLGKLLGKIPTPWRE</sequence>
<evidence type="ECO:0000313" key="3">
    <source>
        <dbReference type="Proteomes" id="UP000479335"/>
    </source>
</evidence>
<dbReference type="Pfam" id="PF01593">
    <property type="entry name" value="Amino_oxidase"/>
    <property type="match status" value="1"/>
</dbReference>
<dbReference type="InterPro" id="IPR050464">
    <property type="entry name" value="Zeta_carotene_desat/Oxidored"/>
</dbReference>
<proteinExistence type="predicted"/>
<organism evidence="2 3">
    <name type="scientific">Duganella flavida</name>
    <dbReference type="NCBI Taxonomy" id="2692175"/>
    <lineage>
        <taxon>Bacteria</taxon>
        <taxon>Pseudomonadati</taxon>
        <taxon>Pseudomonadota</taxon>
        <taxon>Betaproteobacteria</taxon>
        <taxon>Burkholderiales</taxon>
        <taxon>Oxalobacteraceae</taxon>
        <taxon>Telluria group</taxon>
        <taxon>Duganella</taxon>
    </lineage>
</organism>
<feature type="domain" description="Amine oxidase" evidence="1">
    <location>
        <begin position="17"/>
        <end position="288"/>
    </location>
</feature>
<gene>
    <name evidence="2" type="ORF">GTP46_00295</name>
</gene>
<dbReference type="Gene3D" id="3.50.50.60">
    <property type="entry name" value="FAD/NAD(P)-binding domain"/>
    <property type="match status" value="2"/>
</dbReference>
<dbReference type="InterPro" id="IPR002937">
    <property type="entry name" value="Amino_oxidase"/>
</dbReference>
<dbReference type="SUPFAM" id="SSF51905">
    <property type="entry name" value="FAD/NAD(P)-binding domain"/>
    <property type="match status" value="1"/>
</dbReference>
<protein>
    <submittedName>
        <fullName evidence="2">FAD-dependent oxidoreductase</fullName>
    </submittedName>
</protein>
<reference evidence="2 3" key="1">
    <citation type="submission" date="2019-12" db="EMBL/GenBank/DDBJ databases">
        <title>Novel species isolated from a subtropical stream in China.</title>
        <authorList>
            <person name="Lu H."/>
        </authorList>
    </citation>
    <scope>NUCLEOTIDE SEQUENCE [LARGE SCALE GENOMIC DNA]</scope>
    <source>
        <strain evidence="2 3">FT135W</strain>
    </source>
</reference>
<dbReference type="InterPro" id="IPR036188">
    <property type="entry name" value="FAD/NAD-bd_sf"/>
</dbReference>
<dbReference type="PANTHER" id="PTHR42923:SF17">
    <property type="entry name" value="AMINE OXIDASE DOMAIN-CONTAINING PROTEIN"/>
    <property type="match status" value="1"/>
</dbReference>
<accession>A0A6L8K4K9</accession>
<dbReference type="AlphaFoldDB" id="A0A6L8K4K9"/>
<dbReference type="GO" id="GO:0016491">
    <property type="term" value="F:oxidoreductase activity"/>
    <property type="evidence" value="ECO:0007669"/>
    <property type="project" value="InterPro"/>
</dbReference>
<keyword evidence="3" id="KW-1185">Reference proteome</keyword>
<comment type="caution">
    <text evidence="2">The sequence shown here is derived from an EMBL/GenBank/DDBJ whole genome shotgun (WGS) entry which is preliminary data.</text>
</comment>
<evidence type="ECO:0000259" key="1">
    <source>
        <dbReference type="Pfam" id="PF01593"/>
    </source>
</evidence>
<evidence type="ECO:0000313" key="2">
    <source>
        <dbReference type="EMBL" id="MYM21088.1"/>
    </source>
</evidence>